<evidence type="ECO:0000256" key="2">
    <source>
        <dbReference type="ARBA" id="ARBA00022771"/>
    </source>
</evidence>
<dbReference type="STRING" id="34506.A0A090L766"/>
<evidence type="ECO:0000256" key="6">
    <source>
        <dbReference type="ARBA" id="ARBA00023163"/>
    </source>
</evidence>
<sequence length="374" mass="41921">MSQIEDETLKNSFTTEFDNYLKLTNLKCAVCDYPAKGYHFGAFTCEGCKSFFGRTCKPESLSLLLKSPSNEENLKKCVEIISLKCKYNLNCNIKGKNRTLCKACRYKTCLKVGMAPQNSRYGRRSRYFKISAILDSNDQINESLSVKPKNSNNYVMTLFGVLQANDSFCGNLTIHTQKIFSPKTSQLVETIETDDLKDCLNYCCSLENCNSVTFSGILRSSMSLTNDNNKNCQMYSCPLNSCLLVDAPEQSTGVVSIIIGKDISKIISQNLSFNEETTTKEFPTPVTIEVIPETVKSTTSNSISSIFINPTNSSETFAPVWIIGISIIITIVCVGSNMMFFVIYFCFRRSRRLRHTAEITTIKTPTLHAFNPTI</sequence>
<keyword evidence="12" id="KW-1185">Reference proteome</keyword>
<evidence type="ECO:0000256" key="5">
    <source>
        <dbReference type="ARBA" id="ARBA00023125"/>
    </source>
</evidence>
<reference evidence="13" key="2">
    <citation type="submission" date="2020-12" db="UniProtKB">
        <authorList>
            <consortium name="WormBaseParasite"/>
        </authorList>
    </citation>
    <scope>IDENTIFICATION</scope>
</reference>
<dbReference type="Proteomes" id="UP000035682">
    <property type="component" value="Unplaced"/>
</dbReference>
<keyword evidence="9" id="KW-1133">Transmembrane helix</keyword>
<evidence type="ECO:0000313" key="12">
    <source>
        <dbReference type="Proteomes" id="UP000035682"/>
    </source>
</evidence>
<evidence type="ECO:0000256" key="4">
    <source>
        <dbReference type="ARBA" id="ARBA00023015"/>
    </source>
</evidence>
<dbReference type="InterPro" id="IPR013088">
    <property type="entry name" value="Znf_NHR/GATA"/>
</dbReference>
<keyword evidence="7 11" id="KW-0675">Receptor</keyword>
<dbReference type="SMART" id="SM00399">
    <property type="entry name" value="ZnF_C4"/>
    <property type="match status" value="1"/>
</dbReference>
<dbReference type="Pfam" id="PF00105">
    <property type="entry name" value="zf-C4"/>
    <property type="match status" value="2"/>
</dbReference>
<evidence type="ECO:0000313" key="14">
    <source>
        <dbReference type="WormBase" id="SRAE_2000029800"/>
    </source>
</evidence>
<keyword evidence="8" id="KW-0539">Nucleus</keyword>
<keyword evidence="4" id="KW-0805">Transcription regulation</keyword>
<dbReference type="WormBase" id="SRAE_2000029800">
    <property type="protein sequence ID" value="SRP03608"/>
    <property type="gene ID" value="WBGene00260491"/>
</dbReference>
<evidence type="ECO:0000313" key="11">
    <source>
        <dbReference type="EMBL" id="CEF65621.1"/>
    </source>
</evidence>
<evidence type="ECO:0000256" key="1">
    <source>
        <dbReference type="ARBA" id="ARBA00022723"/>
    </source>
</evidence>
<keyword evidence="6" id="KW-0804">Transcription</keyword>
<dbReference type="EMBL" id="LN609529">
    <property type="protein sequence ID" value="CEF65621.1"/>
    <property type="molecule type" value="Genomic_DNA"/>
</dbReference>
<dbReference type="WBParaSite" id="SRAE_2000029800.1">
    <property type="protein sequence ID" value="SRAE_2000029800.1"/>
    <property type="gene ID" value="WBGene00260491"/>
</dbReference>
<reference evidence="11 12" key="1">
    <citation type="submission" date="2014-09" db="EMBL/GenBank/DDBJ databases">
        <authorList>
            <person name="Martin A.A."/>
        </authorList>
    </citation>
    <scope>NUCLEOTIDE SEQUENCE</scope>
    <source>
        <strain evidence="12">ED321</strain>
        <strain evidence="11">ED321 Heterogonic</strain>
    </source>
</reference>
<accession>A0A090L766</accession>
<evidence type="ECO:0000256" key="7">
    <source>
        <dbReference type="ARBA" id="ARBA00023170"/>
    </source>
</evidence>
<gene>
    <name evidence="11 13 14" type="ORF">SRAE_2000029800</name>
</gene>
<evidence type="ECO:0000256" key="3">
    <source>
        <dbReference type="ARBA" id="ARBA00022833"/>
    </source>
</evidence>
<evidence type="ECO:0000256" key="8">
    <source>
        <dbReference type="ARBA" id="ARBA00023242"/>
    </source>
</evidence>
<evidence type="ECO:0000313" key="13">
    <source>
        <dbReference type="WBParaSite" id="SRAE_2000029800.1"/>
    </source>
</evidence>
<dbReference type="GO" id="GO:0008270">
    <property type="term" value="F:zinc ion binding"/>
    <property type="evidence" value="ECO:0007669"/>
    <property type="project" value="UniProtKB-KW"/>
</dbReference>
<keyword evidence="9" id="KW-0812">Transmembrane</keyword>
<keyword evidence="5" id="KW-0238">DNA-binding</keyword>
<keyword evidence="9" id="KW-0472">Membrane</keyword>
<organism evidence="11">
    <name type="scientific">Strongyloides ratti</name>
    <name type="common">Parasitic roundworm</name>
    <dbReference type="NCBI Taxonomy" id="34506"/>
    <lineage>
        <taxon>Eukaryota</taxon>
        <taxon>Metazoa</taxon>
        <taxon>Ecdysozoa</taxon>
        <taxon>Nematoda</taxon>
        <taxon>Chromadorea</taxon>
        <taxon>Rhabditida</taxon>
        <taxon>Tylenchina</taxon>
        <taxon>Panagrolaimomorpha</taxon>
        <taxon>Strongyloidoidea</taxon>
        <taxon>Strongyloididae</taxon>
        <taxon>Strongyloides</taxon>
    </lineage>
</organism>
<dbReference type="PRINTS" id="PR00047">
    <property type="entry name" value="STROIDFINGER"/>
</dbReference>
<keyword evidence="1" id="KW-0479">Metal-binding</keyword>
<feature type="transmembrane region" description="Helical" evidence="9">
    <location>
        <begin position="320"/>
        <end position="347"/>
    </location>
</feature>
<keyword evidence="3" id="KW-0862">Zinc</keyword>
<dbReference type="InterPro" id="IPR050200">
    <property type="entry name" value="Nuclear_hormone_rcpt_NR3"/>
</dbReference>
<dbReference type="AlphaFoldDB" id="A0A090L766"/>
<dbReference type="PANTHER" id="PTHR48092">
    <property type="entry name" value="KNIRPS-RELATED PROTEIN-RELATED"/>
    <property type="match status" value="1"/>
</dbReference>
<dbReference type="GeneID" id="36377985"/>
<evidence type="ECO:0000256" key="9">
    <source>
        <dbReference type="SAM" id="Phobius"/>
    </source>
</evidence>
<dbReference type="GO" id="GO:0043565">
    <property type="term" value="F:sequence-specific DNA binding"/>
    <property type="evidence" value="ECO:0007669"/>
    <property type="project" value="InterPro"/>
</dbReference>
<feature type="domain" description="Nuclear receptor" evidence="10">
    <location>
        <begin position="25"/>
        <end position="121"/>
    </location>
</feature>
<proteinExistence type="predicted"/>
<protein>
    <submittedName>
        <fullName evidence="11">Zinc finger, nuclear hormone receptor-type domain and Nuclear hormone receptor, ligand-binding domain and Zinc finger, NHR/GATA-type domain-containing protein</fullName>
    </submittedName>
</protein>
<dbReference type="CTD" id="36377985"/>
<name>A0A090L766_STRRB</name>
<dbReference type="GO" id="GO:0003700">
    <property type="term" value="F:DNA-binding transcription factor activity"/>
    <property type="evidence" value="ECO:0007669"/>
    <property type="project" value="InterPro"/>
</dbReference>
<dbReference type="SUPFAM" id="SSF57716">
    <property type="entry name" value="Glucocorticoid receptor-like (DNA-binding domain)"/>
    <property type="match status" value="1"/>
</dbReference>
<dbReference type="Gene3D" id="3.30.50.10">
    <property type="entry name" value="Erythroid Transcription Factor GATA-1, subunit A"/>
    <property type="match status" value="1"/>
</dbReference>
<dbReference type="PROSITE" id="PS51030">
    <property type="entry name" value="NUCLEAR_REC_DBD_2"/>
    <property type="match status" value="1"/>
</dbReference>
<keyword evidence="2" id="KW-0863">Zinc-finger</keyword>
<dbReference type="OrthoDB" id="10018779at2759"/>
<evidence type="ECO:0000259" key="10">
    <source>
        <dbReference type="PROSITE" id="PS51030"/>
    </source>
</evidence>
<dbReference type="RefSeq" id="XP_024504821.1">
    <property type="nucleotide sequence ID" value="XM_024651111.1"/>
</dbReference>
<dbReference type="InterPro" id="IPR001628">
    <property type="entry name" value="Znf_hrmn_rcpt"/>
</dbReference>